<dbReference type="AlphaFoldDB" id="A0A8C7MJF5"/>
<proteinExistence type="predicted"/>
<dbReference type="InterPro" id="IPR019844">
    <property type="entry name" value="CSD_CS"/>
</dbReference>
<dbReference type="GeneTree" id="ENSGT00390000000022"/>
<evidence type="ECO:0000256" key="1">
    <source>
        <dbReference type="ARBA" id="ARBA00022553"/>
    </source>
</evidence>
<dbReference type="PANTHER" id="PTHR12962">
    <property type="entry name" value="CALCIUM-REGULATED HEAT STABLE PROTEIN CRHSP-24-RELATED"/>
    <property type="match status" value="1"/>
</dbReference>
<dbReference type="Proteomes" id="UP000694557">
    <property type="component" value="Unassembled WGS sequence"/>
</dbReference>
<keyword evidence="1" id="KW-0597">Phosphoprotein</keyword>
<evidence type="ECO:0000256" key="2">
    <source>
        <dbReference type="SAM" id="MobiDB-lite"/>
    </source>
</evidence>
<feature type="compositionally biased region" description="Low complexity" evidence="2">
    <location>
        <begin position="46"/>
        <end position="67"/>
    </location>
</feature>
<feature type="domain" description="CSD" evidence="3">
    <location>
        <begin position="107"/>
        <end position="173"/>
    </location>
</feature>
<organism evidence="4 5">
    <name type="scientific">Oncorhynchus kisutch</name>
    <name type="common">Coho salmon</name>
    <name type="synonym">Salmo kisutch</name>
    <dbReference type="NCBI Taxonomy" id="8019"/>
    <lineage>
        <taxon>Eukaryota</taxon>
        <taxon>Metazoa</taxon>
        <taxon>Chordata</taxon>
        <taxon>Craniata</taxon>
        <taxon>Vertebrata</taxon>
        <taxon>Euteleostomi</taxon>
        <taxon>Actinopterygii</taxon>
        <taxon>Neopterygii</taxon>
        <taxon>Teleostei</taxon>
        <taxon>Protacanthopterygii</taxon>
        <taxon>Salmoniformes</taxon>
        <taxon>Salmonidae</taxon>
        <taxon>Salmoninae</taxon>
        <taxon>Oncorhynchus</taxon>
    </lineage>
</organism>
<evidence type="ECO:0000259" key="3">
    <source>
        <dbReference type="PROSITE" id="PS51857"/>
    </source>
</evidence>
<dbReference type="SUPFAM" id="SSF50249">
    <property type="entry name" value="Nucleic acid-binding proteins"/>
    <property type="match status" value="1"/>
</dbReference>
<dbReference type="PROSITE" id="PS00352">
    <property type="entry name" value="CSD_1"/>
    <property type="match status" value="1"/>
</dbReference>
<dbReference type="GO" id="GO:0005737">
    <property type="term" value="C:cytoplasm"/>
    <property type="evidence" value="ECO:0007669"/>
    <property type="project" value="TreeGrafter"/>
</dbReference>
<protein>
    <submittedName>
        <fullName evidence="4">Calcium regulated heat stable protein 1</fullName>
    </submittedName>
</protein>
<feature type="region of interest" description="Disordered" evidence="2">
    <location>
        <begin position="23"/>
        <end position="101"/>
    </location>
</feature>
<dbReference type="GO" id="GO:0003730">
    <property type="term" value="F:mRNA 3'-UTR binding"/>
    <property type="evidence" value="ECO:0007669"/>
    <property type="project" value="TreeGrafter"/>
</dbReference>
<evidence type="ECO:0000313" key="5">
    <source>
        <dbReference type="Proteomes" id="UP000694557"/>
    </source>
</evidence>
<dbReference type="InterPro" id="IPR002059">
    <property type="entry name" value="CSP_DNA-bd"/>
</dbReference>
<keyword evidence="5" id="KW-1185">Reference proteome</keyword>
<accession>A0A8C7MJF5</accession>
<reference evidence="4" key="1">
    <citation type="submission" date="2025-08" db="UniProtKB">
        <authorList>
            <consortium name="Ensembl"/>
        </authorList>
    </citation>
    <scope>IDENTIFICATION</scope>
</reference>
<dbReference type="InterPro" id="IPR012340">
    <property type="entry name" value="NA-bd_OB-fold"/>
</dbReference>
<feature type="compositionally biased region" description="Polar residues" evidence="2">
    <location>
        <begin position="23"/>
        <end position="44"/>
    </location>
</feature>
<evidence type="ECO:0000313" key="4">
    <source>
        <dbReference type="Ensembl" id="ENSOKIP00005059236.1"/>
    </source>
</evidence>
<reference evidence="4" key="2">
    <citation type="submission" date="2025-09" db="UniProtKB">
        <authorList>
            <consortium name="Ensembl"/>
        </authorList>
    </citation>
    <scope>IDENTIFICATION</scope>
</reference>
<sequence length="193" mass="20261">MGLIATETSQCQQVVVTTTLPPTMSSEATRIQGSVSPCSTTPPLTSGAPGSPVSPVSPVSPGSLCPPASRYRDRSPSPMRGYLIPSPLPTRRTRTCSAAERAAEGPSFRGVCKCFSRTKGHGFITPADGGSDIFVHISDIEGEYVPMEGDEVSYKVCSIPPKCQKIQAVDVTITHLNPGSKHETWGGALLSSS</sequence>
<dbReference type="GO" id="GO:0043488">
    <property type="term" value="P:regulation of mRNA stability"/>
    <property type="evidence" value="ECO:0007669"/>
    <property type="project" value="TreeGrafter"/>
</dbReference>
<gene>
    <name evidence="4" type="primary">LOC116362117</name>
</gene>
<dbReference type="PROSITE" id="PS51857">
    <property type="entry name" value="CSD_2"/>
    <property type="match status" value="1"/>
</dbReference>
<dbReference type="CDD" id="cd04458">
    <property type="entry name" value="CSP_CDS"/>
    <property type="match status" value="1"/>
</dbReference>
<dbReference type="SMART" id="SM00357">
    <property type="entry name" value="CSP"/>
    <property type="match status" value="1"/>
</dbReference>
<dbReference type="Ensembl" id="ENSOKIT00005062975.1">
    <property type="protein sequence ID" value="ENSOKIP00005059236.1"/>
    <property type="gene ID" value="ENSOKIG00005025445.1"/>
</dbReference>
<dbReference type="Pfam" id="PF00313">
    <property type="entry name" value="CSD"/>
    <property type="match status" value="1"/>
</dbReference>
<dbReference type="InterPro" id="IPR052069">
    <property type="entry name" value="Ca-reg_mRNA-binding_domain"/>
</dbReference>
<dbReference type="FunFam" id="2.40.50.140:FF:000086">
    <property type="entry name" value="Cold shock domain-containing protein C2"/>
    <property type="match status" value="1"/>
</dbReference>
<dbReference type="PANTHER" id="PTHR12962:SF3">
    <property type="entry name" value="CALCIUM-REGULATED HEAT-STABLE PROTEIN 1"/>
    <property type="match status" value="1"/>
</dbReference>
<name>A0A8C7MJF5_ONCKI</name>
<dbReference type="InterPro" id="IPR011129">
    <property type="entry name" value="CSD"/>
</dbReference>
<dbReference type="Gene3D" id="2.40.50.140">
    <property type="entry name" value="Nucleic acid-binding proteins"/>
    <property type="match status" value="1"/>
</dbReference>